<name>A0ABT5IVR4_9NEIS</name>
<dbReference type="EMBL" id="JAQQLF010000005">
    <property type="protein sequence ID" value="MDC7716597.1"/>
    <property type="molecule type" value="Genomic_DNA"/>
</dbReference>
<evidence type="ECO:0000313" key="3">
    <source>
        <dbReference type="Proteomes" id="UP001219956"/>
    </source>
</evidence>
<dbReference type="InterPro" id="IPR011256">
    <property type="entry name" value="Reg_factor_effector_dom_sf"/>
</dbReference>
<sequence>MPPSHRGPQAPPLEPFTLGGGLCAVMRYRGPYAAMCATYRWLYGQWLVQLGHEAANPQVFEDYLHNPRDTASADWLLDIYLPLVG</sequence>
<dbReference type="PANTHER" id="PTHR40055:SF1">
    <property type="entry name" value="TRANSCRIPTIONAL REGULATOR YGIV-RELATED"/>
    <property type="match status" value="1"/>
</dbReference>
<comment type="caution">
    <text evidence="2">The sequence shown here is derived from an EMBL/GenBank/DDBJ whole genome shotgun (WGS) entry which is preliminary data.</text>
</comment>
<dbReference type="Proteomes" id="UP001219956">
    <property type="component" value="Unassembled WGS sequence"/>
</dbReference>
<reference evidence="2 3" key="1">
    <citation type="submission" date="2023-01" db="EMBL/GenBank/DDBJ databases">
        <title>Novel species of the genus Vogesella isolated from rivers.</title>
        <authorList>
            <person name="Lu H."/>
        </authorList>
    </citation>
    <scope>NUCLEOTIDE SEQUENCE [LARGE SCALE GENOMIC DNA]</scope>
    <source>
        <strain evidence="2 3">DC21W</strain>
    </source>
</reference>
<protein>
    <submittedName>
        <fullName evidence="2">GyrI-like domain-containing protein</fullName>
    </submittedName>
</protein>
<evidence type="ECO:0000259" key="1">
    <source>
        <dbReference type="Pfam" id="PF06445"/>
    </source>
</evidence>
<evidence type="ECO:0000313" key="2">
    <source>
        <dbReference type="EMBL" id="MDC7716597.1"/>
    </source>
</evidence>
<dbReference type="InterPro" id="IPR050908">
    <property type="entry name" value="SmbC-like"/>
</dbReference>
<dbReference type="PANTHER" id="PTHR40055">
    <property type="entry name" value="TRANSCRIPTIONAL REGULATOR YGIV-RELATED"/>
    <property type="match status" value="1"/>
</dbReference>
<dbReference type="InterPro" id="IPR029442">
    <property type="entry name" value="GyrI-like"/>
</dbReference>
<dbReference type="Gene3D" id="3.20.80.10">
    <property type="entry name" value="Regulatory factor, effector binding domain"/>
    <property type="match status" value="1"/>
</dbReference>
<accession>A0ABT5IVR4</accession>
<gene>
    <name evidence="2" type="ORF">PQU95_05145</name>
</gene>
<organism evidence="2 3">
    <name type="scientific">Vogesella aquatica</name>
    <dbReference type="NCBI Taxonomy" id="2984206"/>
    <lineage>
        <taxon>Bacteria</taxon>
        <taxon>Pseudomonadati</taxon>
        <taxon>Pseudomonadota</taxon>
        <taxon>Betaproteobacteria</taxon>
        <taxon>Neisseriales</taxon>
        <taxon>Chromobacteriaceae</taxon>
        <taxon>Vogesella</taxon>
    </lineage>
</organism>
<keyword evidence="3" id="KW-1185">Reference proteome</keyword>
<proteinExistence type="predicted"/>
<dbReference type="SUPFAM" id="SSF55136">
    <property type="entry name" value="Probable bacterial effector-binding domain"/>
    <property type="match status" value="1"/>
</dbReference>
<dbReference type="Pfam" id="PF06445">
    <property type="entry name" value="GyrI-like"/>
    <property type="match status" value="1"/>
</dbReference>
<feature type="domain" description="GyrI-like small molecule binding" evidence="1">
    <location>
        <begin position="8"/>
        <end position="83"/>
    </location>
</feature>